<dbReference type="CDD" id="cd06223">
    <property type="entry name" value="PRTases_typeI"/>
    <property type="match status" value="1"/>
</dbReference>
<protein>
    <recommendedName>
        <fullName evidence="5 15">Hypoxanthine phosphoribosyltransferase</fullName>
        <ecNumber evidence="5 15">2.4.2.8</ecNumber>
    </recommendedName>
</protein>
<keyword evidence="12 15" id="KW-0460">Magnesium</keyword>
<evidence type="ECO:0000256" key="8">
    <source>
        <dbReference type="ARBA" id="ARBA00022679"/>
    </source>
</evidence>
<name>A0A8J3CYL9_9BACT</name>
<comment type="catalytic activity">
    <reaction evidence="14">
        <text>IMP + diphosphate = hypoxanthine + 5-phospho-alpha-D-ribose 1-diphosphate</text>
        <dbReference type="Rhea" id="RHEA:17973"/>
        <dbReference type="ChEBI" id="CHEBI:17368"/>
        <dbReference type="ChEBI" id="CHEBI:33019"/>
        <dbReference type="ChEBI" id="CHEBI:58017"/>
        <dbReference type="ChEBI" id="CHEBI:58053"/>
        <dbReference type="EC" id="2.4.2.8"/>
    </reaction>
    <physiologicalReaction direction="right-to-left" evidence="14">
        <dbReference type="Rhea" id="RHEA:17975"/>
    </physiologicalReaction>
</comment>
<dbReference type="AlphaFoldDB" id="A0A8J3CYL9"/>
<dbReference type="GO" id="GO:0032263">
    <property type="term" value="P:GMP salvage"/>
    <property type="evidence" value="ECO:0007669"/>
    <property type="project" value="TreeGrafter"/>
</dbReference>
<comment type="subcellular location">
    <subcellularLocation>
        <location evidence="2 15">Cytoplasm</location>
    </subcellularLocation>
</comment>
<dbReference type="PANTHER" id="PTHR43340">
    <property type="entry name" value="HYPOXANTHINE-GUANINE PHOSPHORIBOSYLTRANSFERASE"/>
    <property type="match status" value="1"/>
</dbReference>
<dbReference type="Gene3D" id="3.40.50.2020">
    <property type="match status" value="1"/>
</dbReference>
<feature type="domain" description="Phosphoribosyltransferase" evidence="16">
    <location>
        <begin position="24"/>
        <end position="161"/>
    </location>
</feature>
<evidence type="ECO:0000256" key="2">
    <source>
        <dbReference type="ARBA" id="ARBA00004496"/>
    </source>
</evidence>
<dbReference type="InterPro" id="IPR029057">
    <property type="entry name" value="PRTase-like"/>
</dbReference>
<dbReference type="UniPathway" id="UPA00591">
    <property type="reaction ID" value="UER00648"/>
</dbReference>
<keyword evidence="11 15" id="KW-0547">Nucleotide-binding</keyword>
<dbReference type="GO" id="GO:0000166">
    <property type="term" value="F:nucleotide binding"/>
    <property type="evidence" value="ECO:0007669"/>
    <property type="project" value="UniProtKB-KW"/>
</dbReference>
<dbReference type="GO" id="GO:0004422">
    <property type="term" value="F:hypoxanthine phosphoribosyltransferase activity"/>
    <property type="evidence" value="ECO:0007669"/>
    <property type="project" value="InterPro"/>
</dbReference>
<reference evidence="17" key="2">
    <citation type="submission" date="2020-09" db="EMBL/GenBank/DDBJ databases">
        <authorList>
            <person name="Sun Q."/>
            <person name="Kim S."/>
        </authorList>
    </citation>
    <scope>NUCLEOTIDE SEQUENCE</scope>
    <source>
        <strain evidence="17">KCTC 23224</strain>
    </source>
</reference>
<organism evidence="17 18">
    <name type="scientific">Mongoliitalea lutea</name>
    <dbReference type="NCBI Taxonomy" id="849756"/>
    <lineage>
        <taxon>Bacteria</taxon>
        <taxon>Pseudomonadati</taxon>
        <taxon>Bacteroidota</taxon>
        <taxon>Cytophagia</taxon>
        <taxon>Cytophagales</taxon>
        <taxon>Cyclobacteriaceae</taxon>
        <taxon>Mongoliitalea</taxon>
    </lineage>
</organism>
<evidence type="ECO:0000256" key="14">
    <source>
        <dbReference type="ARBA" id="ARBA00049402"/>
    </source>
</evidence>
<dbReference type="EC" id="2.4.2.8" evidence="5 15"/>
<evidence type="ECO:0000256" key="4">
    <source>
        <dbReference type="ARBA" id="ARBA00008391"/>
    </source>
</evidence>
<keyword evidence="7 15" id="KW-0328">Glycosyltransferase</keyword>
<dbReference type="Pfam" id="PF00156">
    <property type="entry name" value="Pribosyltran"/>
    <property type="match status" value="1"/>
</dbReference>
<evidence type="ECO:0000256" key="12">
    <source>
        <dbReference type="ARBA" id="ARBA00022842"/>
    </source>
</evidence>
<sequence length="175" mass="19607">MITIKDKEFQPFINADTIQDRLLKLGTEITRDYLDKTPLLIGILNGSFMFLSDLVKYISCPIEVSFIRVASYHGTTSTGEVQSILGLNTELKGRHVIIVEDIVDTGLSMKKILEELGTMLPESISVVTLLLKPEALKHPIDCKYVGFEIPNKFVVGYGLDYDGLGRNLPEIYQLK</sequence>
<evidence type="ECO:0000313" key="17">
    <source>
        <dbReference type="EMBL" id="GHB45274.1"/>
    </source>
</evidence>
<dbReference type="GO" id="GO:0000287">
    <property type="term" value="F:magnesium ion binding"/>
    <property type="evidence" value="ECO:0007669"/>
    <property type="project" value="TreeGrafter"/>
</dbReference>
<gene>
    <name evidence="17" type="ORF">GCM10008106_27810</name>
</gene>
<proteinExistence type="inferred from homology"/>
<dbReference type="PANTHER" id="PTHR43340:SF1">
    <property type="entry name" value="HYPOXANTHINE PHOSPHORIBOSYLTRANSFERASE"/>
    <property type="match status" value="1"/>
</dbReference>
<evidence type="ECO:0000256" key="3">
    <source>
        <dbReference type="ARBA" id="ARBA00004669"/>
    </source>
</evidence>
<dbReference type="InterPro" id="IPR005904">
    <property type="entry name" value="Hxn_phspho_trans"/>
</dbReference>
<comment type="similarity">
    <text evidence="4 15">Belongs to the purine/pyrimidine phosphoribosyltransferase family.</text>
</comment>
<evidence type="ECO:0000256" key="9">
    <source>
        <dbReference type="ARBA" id="ARBA00022723"/>
    </source>
</evidence>
<dbReference type="NCBIfam" id="TIGR01203">
    <property type="entry name" value="HGPRTase"/>
    <property type="match status" value="1"/>
</dbReference>
<keyword evidence="9 15" id="KW-0479">Metal-binding</keyword>
<evidence type="ECO:0000256" key="13">
    <source>
        <dbReference type="ARBA" id="ARBA00048811"/>
    </source>
</evidence>
<comment type="pathway">
    <text evidence="3 15">Purine metabolism; IMP biosynthesis via salvage pathway; IMP from hypoxanthine: step 1/1.</text>
</comment>
<keyword evidence="10 15" id="KW-0660">Purine salvage</keyword>
<dbReference type="GO" id="GO:0006166">
    <property type="term" value="P:purine ribonucleoside salvage"/>
    <property type="evidence" value="ECO:0007669"/>
    <property type="project" value="UniProtKB-KW"/>
</dbReference>
<evidence type="ECO:0000256" key="11">
    <source>
        <dbReference type="ARBA" id="ARBA00022741"/>
    </source>
</evidence>
<dbReference type="InterPro" id="IPR000836">
    <property type="entry name" value="PRTase_dom"/>
</dbReference>
<dbReference type="GO" id="GO:0032264">
    <property type="term" value="P:IMP salvage"/>
    <property type="evidence" value="ECO:0007669"/>
    <property type="project" value="UniProtKB-UniPathway"/>
</dbReference>
<evidence type="ECO:0000259" key="16">
    <source>
        <dbReference type="Pfam" id="PF00156"/>
    </source>
</evidence>
<dbReference type="GO" id="GO:0005829">
    <property type="term" value="C:cytosol"/>
    <property type="evidence" value="ECO:0007669"/>
    <property type="project" value="TreeGrafter"/>
</dbReference>
<comment type="catalytic activity">
    <reaction evidence="13">
        <text>GMP + diphosphate = guanine + 5-phospho-alpha-D-ribose 1-diphosphate</text>
        <dbReference type="Rhea" id="RHEA:25424"/>
        <dbReference type="ChEBI" id="CHEBI:16235"/>
        <dbReference type="ChEBI" id="CHEBI:33019"/>
        <dbReference type="ChEBI" id="CHEBI:58017"/>
        <dbReference type="ChEBI" id="CHEBI:58115"/>
        <dbReference type="EC" id="2.4.2.8"/>
    </reaction>
    <physiologicalReaction direction="right-to-left" evidence="13">
        <dbReference type="Rhea" id="RHEA:25426"/>
    </physiologicalReaction>
</comment>
<reference evidence="17" key="1">
    <citation type="journal article" date="2014" name="Int. J. Syst. Evol. Microbiol.">
        <title>Complete genome sequence of Corynebacterium casei LMG S-19264T (=DSM 44701T), isolated from a smear-ripened cheese.</title>
        <authorList>
            <consortium name="US DOE Joint Genome Institute (JGI-PGF)"/>
            <person name="Walter F."/>
            <person name="Albersmeier A."/>
            <person name="Kalinowski J."/>
            <person name="Ruckert C."/>
        </authorList>
    </citation>
    <scope>NUCLEOTIDE SEQUENCE</scope>
    <source>
        <strain evidence="17">KCTC 23224</strain>
    </source>
</reference>
<dbReference type="GO" id="GO:0046100">
    <property type="term" value="P:hypoxanthine metabolic process"/>
    <property type="evidence" value="ECO:0007669"/>
    <property type="project" value="TreeGrafter"/>
</dbReference>
<dbReference type="SUPFAM" id="SSF53271">
    <property type="entry name" value="PRTase-like"/>
    <property type="match status" value="1"/>
</dbReference>
<comment type="cofactor">
    <cofactor evidence="1 15">
        <name>Mg(2+)</name>
        <dbReference type="ChEBI" id="CHEBI:18420"/>
    </cofactor>
</comment>
<dbReference type="InterPro" id="IPR050408">
    <property type="entry name" value="HGPRT"/>
</dbReference>
<keyword evidence="18" id="KW-1185">Reference proteome</keyword>
<accession>A0A8J3CYL9</accession>
<evidence type="ECO:0000256" key="15">
    <source>
        <dbReference type="RuleBase" id="RU364099"/>
    </source>
</evidence>
<dbReference type="EMBL" id="BMYF01000018">
    <property type="protein sequence ID" value="GHB45274.1"/>
    <property type="molecule type" value="Genomic_DNA"/>
</dbReference>
<evidence type="ECO:0000256" key="6">
    <source>
        <dbReference type="ARBA" id="ARBA00022490"/>
    </source>
</evidence>
<dbReference type="Proteomes" id="UP000642809">
    <property type="component" value="Unassembled WGS sequence"/>
</dbReference>
<evidence type="ECO:0000256" key="5">
    <source>
        <dbReference type="ARBA" id="ARBA00011895"/>
    </source>
</evidence>
<evidence type="ECO:0000256" key="10">
    <source>
        <dbReference type="ARBA" id="ARBA00022726"/>
    </source>
</evidence>
<keyword evidence="6 15" id="KW-0963">Cytoplasm</keyword>
<keyword evidence="8 15" id="KW-0808">Transferase</keyword>
<dbReference type="GO" id="GO:0006178">
    <property type="term" value="P:guanine salvage"/>
    <property type="evidence" value="ECO:0007669"/>
    <property type="project" value="TreeGrafter"/>
</dbReference>
<evidence type="ECO:0000256" key="7">
    <source>
        <dbReference type="ARBA" id="ARBA00022676"/>
    </source>
</evidence>
<dbReference type="RefSeq" id="WP_189583818.1">
    <property type="nucleotide sequence ID" value="NZ_BMYF01000018.1"/>
</dbReference>
<evidence type="ECO:0000256" key="1">
    <source>
        <dbReference type="ARBA" id="ARBA00001946"/>
    </source>
</evidence>
<comment type="caution">
    <text evidence="17">The sequence shown here is derived from an EMBL/GenBank/DDBJ whole genome shotgun (WGS) entry which is preliminary data.</text>
</comment>
<evidence type="ECO:0000313" key="18">
    <source>
        <dbReference type="Proteomes" id="UP000642809"/>
    </source>
</evidence>